<keyword evidence="7" id="KW-1185">Reference proteome</keyword>
<evidence type="ECO:0000256" key="1">
    <source>
        <dbReference type="ARBA" id="ARBA00010638"/>
    </source>
</evidence>
<dbReference type="GO" id="GO:0046872">
    <property type="term" value="F:metal ion binding"/>
    <property type="evidence" value="ECO:0007669"/>
    <property type="project" value="UniProtKB-KW"/>
</dbReference>
<evidence type="ECO:0000313" key="7">
    <source>
        <dbReference type="Proteomes" id="UP000310477"/>
    </source>
</evidence>
<keyword evidence="3 4" id="KW-0067">ATP-binding</keyword>
<keyword evidence="5" id="KW-0479">Metal-binding</keyword>
<evidence type="ECO:0000256" key="5">
    <source>
        <dbReference type="RuleBase" id="RU361279"/>
    </source>
</evidence>
<dbReference type="PIRSF" id="PIRSF006806">
    <property type="entry name" value="FTHF_cligase"/>
    <property type="match status" value="1"/>
</dbReference>
<evidence type="ECO:0000313" key="6">
    <source>
        <dbReference type="EMBL" id="TKC03049.1"/>
    </source>
</evidence>
<comment type="caution">
    <text evidence="6">The sequence shown here is derived from an EMBL/GenBank/DDBJ whole genome shotgun (WGS) entry which is preliminary data.</text>
</comment>
<organism evidence="6 7">
    <name type="scientific">Pedobacter cryotolerans</name>
    <dbReference type="NCBI Taxonomy" id="2571270"/>
    <lineage>
        <taxon>Bacteria</taxon>
        <taxon>Pseudomonadati</taxon>
        <taxon>Bacteroidota</taxon>
        <taxon>Sphingobacteriia</taxon>
        <taxon>Sphingobacteriales</taxon>
        <taxon>Sphingobacteriaceae</taxon>
        <taxon>Pedobacter</taxon>
    </lineage>
</organism>
<name>A0A4U1C990_9SPHI</name>
<feature type="binding site" evidence="4">
    <location>
        <position position="49"/>
    </location>
    <ligand>
        <name>substrate</name>
    </ligand>
</feature>
<dbReference type="InterPro" id="IPR024185">
    <property type="entry name" value="FTHF_cligase-like_sf"/>
</dbReference>
<feature type="binding site" evidence="4">
    <location>
        <position position="56"/>
    </location>
    <ligand>
        <name>substrate</name>
    </ligand>
</feature>
<dbReference type="InterPro" id="IPR002698">
    <property type="entry name" value="FTHF_cligase"/>
</dbReference>
<keyword evidence="2 4" id="KW-0547">Nucleotide-binding</keyword>
<dbReference type="EC" id="6.3.3.2" evidence="5"/>
<evidence type="ECO:0000256" key="2">
    <source>
        <dbReference type="ARBA" id="ARBA00022741"/>
    </source>
</evidence>
<dbReference type="RefSeq" id="WP_136873270.1">
    <property type="nucleotide sequence ID" value="NZ_SWBO01000001.1"/>
</dbReference>
<comment type="catalytic activity">
    <reaction evidence="5">
        <text>(6S)-5-formyl-5,6,7,8-tetrahydrofolate + ATP = (6R)-5,10-methenyltetrahydrofolate + ADP + phosphate</text>
        <dbReference type="Rhea" id="RHEA:10488"/>
        <dbReference type="ChEBI" id="CHEBI:30616"/>
        <dbReference type="ChEBI" id="CHEBI:43474"/>
        <dbReference type="ChEBI" id="CHEBI:57455"/>
        <dbReference type="ChEBI" id="CHEBI:57457"/>
        <dbReference type="ChEBI" id="CHEBI:456216"/>
        <dbReference type="EC" id="6.3.3.2"/>
    </reaction>
</comment>
<dbReference type="AlphaFoldDB" id="A0A4U1C990"/>
<protein>
    <recommendedName>
        <fullName evidence="5">5-formyltetrahydrofolate cyclo-ligase</fullName>
        <ecNumber evidence="5">6.3.3.2</ecNumber>
    </recommendedName>
</protein>
<feature type="binding site" evidence="4">
    <location>
        <begin position="134"/>
        <end position="142"/>
    </location>
    <ligand>
        <name>ATP</name>
        <dbReference type="ChEBI" id="CHEBI:30616"/>
    </ligand>
</feature>
<dbReference type="OrthoDB" id="9801938at2"/>
<keyword evidence="5" id="KW-0460">Magnesium</keyword>
<evidence type="ECO:0000256" key="4">
    <source>
        <dbReference type="PIRSR" id="PIRSR006806-1"/>
    </source>
</evidence>
<dbReference type="InterPro" id="IPR037171">
    <property type="entry name" value="NagB/RpiA_transferase-like"/>
</dbReference>
<proteinExistence type="inferred from homology"/>
<dbReference type="PANTHER" id="PTHR23407">
    <property type="entry name" value="ATPASE INHIBITOR/5-FORMYLTETRAHYDROFOLATE CYCLO-LIGASE"/>
    <property type="match status" value="1"/>
</dbReference>
<dbReference type="NCBIfam" id="TIGR02727">
    <property type="entry name" value="MTHFS_bact"/>
    <property type="match status" value="1"/>
</dbReference>
<comment type="cofactor">
    <cofactor evidence="5">
        <name>Mg(2+)</name>
        <dbReference type="ChEBI" id="CHEBI:18420"/>
    </cofactor>
</comment>
<reference evidence="6 7" key="1">
    <citation type="submission" date="2019-04" db="EMBL/GenBank/DDBJ databases">
        <title>Pedobacter sp. AR-2-6 sp. nov., isolated from Arctic soil.</title>
        <authorList>
            <person name="Dahal R.H."/>
            <person name="Kim D.-U."/>
        </authorList>
    </citation>
    <scope>NUCLEOTIDE SEQUENCE [LARGE SCALE GENOMIC DNA]</scope>
    <source>
        <strain evidence="6 7">AR-2-6</strain>
    </source>
</reference>
<dbReference type="GO" id="GO:0035999">
    <property type="term" value="P:tetrahydrofolate interconversion"/>
    <property type="evidence" value="ECO:0007669"/>
    <property type="project" value="TreeGrafter"/>
</dbReference>
<dbReference type="PANTHER" id="PTHR23407:SF1">
    <property type="entry name" value="5-FORMYLTETRAHYDROFOLATE CYCLO-LIGASE"/>
    <property type="match status" value="1"/>
</dbReference>
<evidence type="ECO:0000256" key="3">
    <source>
        <dbReference type="ARBA" id="ARBA00022840"/>
    </source>
</evidence>
<dbReference type="GO" id="GO:0009396">
    <property type="term" value="P:folic acid-containing compound biosynthetic process"/>
    <property type="evidence" value="ECO:0007669"/>
    <property type="project" value="TreeGrafter"/>
</dbReference>
<feature type="binding site" evidence="4">
    <location>
        <begin position="4"/>
        <end position="8"/>
    </location>
    <ligand>
        <name>ATP</name>
        <dbReference type="ChEBI" id="CHEBI:30616"/>
    </ligand>
</feature>
<sequence>MANKSELRKQALTQRKSLTEDQADQLNEALLVAFKTLDFSNINSIHLFLPTLHHNEPNTFLFIDWLQLNHPKIDLVVPKANFETNTMSNYIFKDLADLKNNHYQIPEPQNAKPFNGVLDLVLVPLLAFDQKGYRVGYGKGFYDRFLENTDTQKIGLSFFEPVAQINDVHLNDIRLDKCITPNKIYSFV</sequence>
<dbReference type="GO" id="GO:0005524">
    <property type="term" value="F:ATP binding"/>
    <property type="evidence" value="ECO:0007669"/>
    <property type="project" value="UniProtKB-KW"/>
</dbReference>
<dbReference type="Pfam" id="PF01812">
    <property type="entry name" value="5-FTHF_cyc-lig"/>
    <property type="match status" value="1"/>
</dbReference>
<dbReference type="Gene3D" id="3.40.50.10420">
    <property type="entry name" value="NagB/RpiA/CoA transferase-like"/>
    <property type="match status" value="1"/>
</dbReference>
<gene>
    <name evidence="6" type="ORF">FA045_00325</name>
</gene>
<accession>A0A4U1C990</accession>
<keyword evidence="6" id="KW-0436">Ligase</keyword>
<dbReference type="Proteomes" id="UP000310477">
    <property type="component" value="Unassembled WGS sequence"/>
</dbReference>
<dbReference type="GO" id="GO:0030272">
    <property type="term" value="F:5-formyltetrahydrofolate cyclo-ligase activity"/>
    <property type="evidence" value="ECO:0007669"/>
    <property type="project" value="UniProtKB-EC"/>
</dbReference>
<dbReference type="EMBL" id="SWBO01000001">
    <property type="protein sequence ID" value="TKC03049.1"/>
    <property type="molecule type" value="Genomic_DNA"/>
</dbReference>
<dbReference type="SUPFAM" id="SSF100950">
    <property type="entry name" value="NagB/RpiA/CoA transferase-like"/>
    <property type="match status" value="1"/>
</dbReference>
<comment type="similarity">
    <text evidence="1 5">Belongs to the 5-formyltetrahydrofolate cyclo-ligase family.</text>
</comment>